<keyword evidence="2 10" id="KW-0813">Transport</keyword>
<keyword evidence="16" id="KW-1185">Reference proteome</keyword>
<evidence type="ECO:0000256" key="4">
    <source>
        <dbReference type="ARBA" id="ARBA00022692"/>
    </source>
</evidence>
<evidence type="ECO:0000256" key="10">
    <source>
        <dbReference type="PROSITE-ProRule" id="PRU01360"/>
    </source>
</evidence>
<evidence type="ECO:0000313" key="15">
    <source>
        <dbReference type="EMBL" id="MDT0630129.1"/>
    </source>
</evidence>
<evidence type="ECO:0000256" key="7">
    <source>
        <dbReference type="ARBA" id="ARBA00023136"/>
    </source>
</evidence>
<dbReference type="Gene3D" id="2.60.40.1120">
    <property type="entry name" value="Carboxypeptidase-like, regulatory domain"/>
    <property type="match status" value="1"/>
</dbReference>
<feature type="domain" description="TonB-dependent receptor plug" evidence="14">
    <location>
        <begin position="121"/>
        <end position="230"/>
    </location>
</feature>
<comment type="subcellular location">
    <subcellularLocation>
        <location evidence="1 10">Cell outer membrane</location>
        <topology evidence="1 10">Multi-pass membrane protein</topology>
    </subcellularLocation>
</comment>
<evidence type="ECO:0000256" key="12">
    <source>
        <dbReference type="SAM" id="SignalP"/>
    </source>
</evidence>
<evidence type="ECO:0000256" key="8">
    <source>
        <dbReference type="ARBA" id="ARBA00023170"/>
    </source>
</evidence>
<gene>
    <name evidence="15" type="ORF">RM540_00070</name>
</gene>
<feature type="chain" id="PRO_5045253242" evidence="12">
    <location>
        <begin position="21"/>
        <end position="814"/>
    </location>
</feature>
<comment type="similarity">
    <text evidence="10 11">Belongs to the TonB-dependent receptor family.</text>
</comment>
<dbReference type="Gene3D" id="2.170.130.10">
    <property type="entry name" value="TonB-dependent receptor, plug domain"/>
    <property type="match status" value="1"/>
</dbReference>
<dbReference type="SUPFAM" id="SSF56935">
    <property type="entry name" value="Porins"/>
    <property type="match status" value="1"/>
</dbReference>
<proteinExistence type="inferred from homology"/>
<evidence type="ECO:0000256" key="1">
    <source>
        <dbReference type="ARBA" id="ARBA00004571"/>
    </source>
</evidence>
<organism evidence="15 16">
    <name type="scientific">Rubrivirga litoralis</name>
    <dbReference type="NCBI Taxonomy" id="3075598"/>
    <lineage>
        <taxon>Bacteria</taxon>
        <taxon>Pseudomonadati</taxon>
        <taxon>Rhodothermota</taxon>
        <taxon>Rhodothermia</taxon>
        <taxon>Rhodothermales</taxon>
        <taxon>Rubricoccaceae</taxon>
        <taxon>Rubrivirga</taxon>
    </lineage>
</organism>
<evidence type="ECO:0000256" key="11">
    <source>
        <dbReference type="RuleBase" id="RU003357"/>
    </source>
</evidence>
<dbReference type="InterPro" id="IPR018247">
    <property type="entry name" value="EF_Hand_1_Ca_BS"/>
</dbReference>
<dbReference type="Proteomes" id="UP001267426">
    <property type="component" value="Unassembled WGS sequence"/>
</dbReference>
<evidence type="ECO:0000259" key="13">
    <source>
        <dbReference type="Pfam" id="PF00593"/>
    </source>
</evidence>
<dbReference type="RefSeq" id="WP_311661052.1">
    <property type="nucleotide sequence ID" value="NZ_JAVRHT010000001.1"/>
</dbReference>
<dbReference type="InterPro" id="IPR037066">
    <property type="entry name" value="Plug_dom_sf"/>
</dbReference>
<dbReference type="EMBL" id="JAVRHT010000001">
    <property type="protein sequence ID" value="MDT0630129.1"/>
    <property type="molecule type" value="Genomic_DNA"/>
</dbReference>
<keyword evidence="8 15" id="KW-0675">Receptor</keyword>
<protein>
    <submittedName>
        <fullName evidence="15">TonB-dependent receptor</fullName>
    </submittedName>
</protein>
<feature type="domain" description="TonB-dependent receptor-like beta-barrel" evidence="13">
    <location>
        <begin position="337"/>
        <end position="783"/>
    </location>
</feature>
<keyword evidence="3 10" id="KW-1134">Transmembrane beta strand</keyword>
<dbReference type="SUPFAM" id="SSF49464">
    <property type="entry name" value="Carboxypeptidase regulatory domain-like"/>
    <property type="match status" value="1"/>
</dbReference>
<dbReference type="InterPro" id="IPR039426">
    <property type="entry name" value="TonB-dep_rcpt-like"/>
</dbReference>
<dbReference type="Gene3D" id="2.40.170.20">
    <property type="entry name" value="TonB-dependent receptor, beta-barrel domain"/>
    <property type="match status" value="1"/>
</dbReference>
<name>A0ABU3BLG0_9BACT</name>
<keyword evidence="9 10" id="KW-0998">Cell outer membrane</keyword>
<evidence type="ECO:0000256" key="6">
    <source>
        <dbReference type="ARBA" id="ARBA00023077"/>
    </source>
</evidence>
<dbReference type="InterPro" id="IPR008969">
    <property type="entry name" value="CarboxyPept-like_regulatory"/>
</dbReference>
<dbReference type="PANTHER" id="PTHR30069:SF29">
    <property type="entry name" value="HEMOGLOBIN AND HEMOGLOBIN-HAPTOGLOBIN-BINDING PROTEIN 1-RELATED"/>
    <property type="match status" value="1"/>
</dbReference>
<evidence type="ECO:0000256" key="3">
    <source>
        <dbReference type="ARBA" id="ARBA00022452"/>
    </source>
</evidence>
<evidence type="ECO:0000256" key="5">
    <source>
        <dbReference type="ARBA" id="ARBA00022729"/>
    </source>
</evidence>
<evidence type="ECO:0000259" key="14">
    <source>
        <dbReference type="Pfam" id="PF07715"/>
    </source>
</evidence>
<keyword evidence="4 10" id="KW-0812">Transmembrane</keyword>
<reference evidence="15 16" key="1">
    <citation type="submission" date="2023-09" db="EMBL/GenBank/DDBJ databases">
        <authorList>
            <person name="Rey-Velasco X."/>
        </authorList>
    </citation>
    <scope>NUCLEOTIDE SEQUENCE [LARGE SCALE GENOMIC DNA]</scope>
    <source>
        <strain evidence="15 16">F394</strain>
    </source>
</reference>
<feature type="signal peptide" evidence="12">
    <location>
        <begin position="1"/>
        <end position="20"/>
    </location>
</feature>
<evidence type="ECO:0000256" key="9">
    <source>
        <dbReference type="ARBA" id="ARBA00023237"/>
    </source>
</evidence>
<keyword evidence="6 11" id="KW-0798">TonB box</keyword>
<evidence type="ECO:0000313" key="16">
    <source>
        <dbReference type="Proteomes" id="UP001267426"/>
    </source>
</evidence>
<comment type="caution">
    <text evidence="15">The sequence shown here is derived from an EMBL/GenBank/DDBJ whole genome shotgun (WGS) entry which is preliminary data.</text>
</comment>
<dbReference type="InterPro" id="IPR036942">
    <property type="entry name" value="Beta-barrel_TonB_sf"/>
</dbReference>
<dbReference type="InterPro" id="IPR012910">
    <property type="entry name" value="Plug_dom"/>
</dbReference>
<evidence type="ECO:0000256" key="2">
    <source>
        <dbReference type="ARBA" id="ARBA00022448"/>
    </source>
</evidence>
<sequence length="814" mass="86010">MPRLLASLLLGALLTGAAAAQDARFEGRVTQAGSGEPLIGATVVLEGTVYGVATDTDGRYGFSAPPGAYVLTASYVGYEGVRREVRPAPGEVVAADFVLEEAASAVSEVVVTGASRRAEKLTDSPATVQVISAAELEAFPGFSYEQALARLKGVDFVRTGISGVGINARGFNSAFNSKMLLLTDGRRSIIPGNGLPLGNMNTVTKEDVDRVEVILGPSSALYGPNAHNGIINVITKDPRNTPGLTLTAEGGAGGADASVYSVRGRYAQAFADKRFALKLTGEYTGGTDFAFDDSVYVATPAGTVAVNEDPSLDVSHARGGADLFYSPVPDADVVLSYSASRNDYLGVTNLGRNQIDDWSVQVLQLRATTPRFFAQAYQTWSNSGQTFALQNRAPLLLAGVDADEARERARFKDQSSRFNAEAQFNDTLYGFGIVAGADYEREEAVSSGTYLSDTTGTGLVFSRYGVALQLERQLVGTLRAVGAGRYDYQENYGSQFSPKLGLVYGLGGQLGSLRVTYGQAFLAPSVLQQELYIPLGATATGVPIVARGNAQGYTVLNAQGQAETVDPLVPEVVRTVEVGYKGLPSGRLFVDVNAYYSTEDNFVSPLSGIGFATATGTGDDAFQRQEVVLTYRNFGEVASYGADLGLTYFLNDRITIGGTYSFFDSDIDEESFDLNNDGVVSPNEISLNTPGHKGSLSFTARDVGMAGLSAALTVRGVSQYSFVSGRHFASDQQEGERVVLTTPGGAVPFNYNYGPLGGFVTADVSAGYQFTPTLQVGAAVTNLFGVEQREFVGSPPTPTFVTASLKTTLPAFGR</sequence>
<dbReference type="Pfam" id="PF13715">
    <property type="entry name" value="CarbopepD_reg_2"/>
    <property type="match status" value="1"/>
</dbReference>
<dbReference type="Pfam" id="PF00593">
    <property type="entry name" value="TonB_dep_Rec_b-barrel"/>
    <property type="match status" value="1"/>
</dbReference>
<dbReference type="InterPro" id="IPR000531">
    <property type="entry name" value="Beta-barrel_TonB"/>
</dbReference>
<keyword evidence="5 12" id="KW-0732">Signal</keyword>
<dbReference type="PROSITE" id="PS52016">
    <property type="entry name" value="TONB_DEPENDENT_REC_3"/>
    <property type="match status" value="1"/>
</dbReference>
<dbReference type="PANTHER" id="PTHR30069">
    <property type="entry name" value="TONB-DEPENDENT OUTER MEMBRANE RECEPTOR"/>
    <property type="match status" value="1"/>
</dbReference>
<accession>A0ABU3BLG0</accession>
<dbReference type="PROSITE" id="PS00018">
    <property type="entry name" value="EF_HAND_1"/>
    <property type="match status" value="1"/>
</dbReference>
<keyword evidence="7 10" id="KW-0472">Membrane</keyword>
<dbReference type="Pfam" id="PF07715">
    <property type="entry name" value="Plug"/>
    <property type="match status" value="1"/>
</dbReference>